<keyword evidence="2" id="KW-1185">Reference proteome</keyword>
<dbReference type="AlphaFoldDB" id="A0A3P5XZS5"/>
<proteinExistence type="predicted"/>
<gene>
    <name evidence="1" type="ORF">FMV2238Y02_02470</name>
</gene>
<organism evidence="1 2">
    <name type="scientific">Streptococcus canis</name>
    <dbReference type="NCBI Taxonomy" id="1329"/>
    <lineage>
        <taxon>Bacteria</taxon>
        <taxon>Bacillati</taxon>
        <taxon>Bacillota</taxon>
        <taxon>Bacilli</taxon>
        <taxon>Lactobacillales</taxon>
        <taxon>Streptococcaceae</taxon>
        <taxon>Streptococcus</taxon>
    </lineage>
</organism>
<evidence type="ECO:0000313" key="2">
    <source>
        <dbReference type="Proteomes" id="UP000280759"/>
    </source>
</evidence>
<dbReference type="Proteomes" id="UP000280759">
    <property type="component" value="Unassembled WGS sequence"/>
</dbReference>
<protein>
    <submittedName>
        <fullName evidence="1">Uncharacterized protein</fullName>
    </submittedName>
</protein>
<dbReference type="EMBL" id="UXEP01000003">
    <property type="protein sequence ID" value="VDC41804.1"/>
    <property type="molecule type" value="Genomic_DNA"/>
</dbReference>
<sequence length="147" mass="17288">MKTYTLTEEELNELVAERMKQAKEKRTPQGLFKDVSFDDELIPINEKYPKIVEKFNEAGGYNPTKNVFNQIPHYFGTDNEIISYSDVAARDVHDNIRKLVLSVFGKTQNRKLLEEEYDQALELYKELKEWFVSSYDKRLEGLVLEDD</sequence>
<dbReference type="RefSeq" id="WP_046176840.1">
    <property type="nucleotide sequence ID" value="NZ_JAGQFD010000014.1"/>
</dbReference>
<name>A0A3P5XZS5_STRCB</name>
<accession>A0A3P5XZS5</accession>
<evidence type="ECO:0000313" key="1">
    <source>
        <dbReference type="EMBL" id="VDC41804.1"/>
    </source>
</evidence>
<reference evidence="1 2" key="1">
    <citation type="submission" date="2018-10" db="EMBL/GenBank/DDBJ databases">
        <authorList>
            <consortium name="Molecular Microbiology and Infection Unit (UMMI)"/>
            <person name="Machado M."/>
        </authorList>
    </citation>
    <scope>NUCLEOTIDE SEQUENCE [LARGE SCALE GENOMIC DNA]</scope>
    <source>
        <strain evidence="1">FMV2238.02</strain>
    </source>
</reference>